<keyword evidence="5" id="KW-0560">Oxidoreductase</keyword>
<dbReference type="GO" id="GO:0016491">
    <property type="term" value="F:oxidoreductase activity"/>
    <property type="evidence" value="ECO:0007669"/>
    <property type="project" value="UniProtKB-KW"/>
</dbReference>
<comment type="caution">
    <text evidence="8">The sequence shown here is derived from an EMBL/GenBank/DDBJ whole genome shotgun (WGS) entry which is preliminary data.</text>
</comment>
<evidence type="ECO:0000313" key="9">
    <source>
        <dbReference type="Proteomes" id="UP000749293"/>
    </source>
</evidence>
<keyword evidence="9" id="KW-1185">Reference proteome</keyword>
<evidence type="ECO:0000256" key="1">
    <source>
        <dbReference type="ARBA" id="ARBA00001974"/>
    </source>
</evidence>
<dbReference type="PROSITE" id="PS51387">
    <property type="entry name" value="FAD_PCMH"/>
    <property type="match status" value="1"/>
</dbReference>
<feature type="signal peptide" evidence="6">
    <location>
        <begin position="1"/>
        <end position="19"/>
    </location>
</feature>
<dbReference type="Pfam" id="PF08031">
    <property type="entry name" value="BBE"/>
    <property type="match status" value="1"/>
</dbReference>
<dbReference type="GeneID" id="55969025"/>
<evidence type="ECO:0000313" key="8">
    <source>
        <dbReference type="EMBL" id="KAF4120791.1"/>
    </source>
</evidence>
<feature type="chain" id="PRO_5040252917" evidence="6">
    <location>
        <begin position="20"/>
        <end position="496"/>
    </location>
</feature>
<feature type="domain" description="FAD-binding PCMH-type" evidence="7">
    <location>
        <begin position="57"/>
        <end position="230"/>
    </location>
</feature>
<gene>
    <name evidence="8" type="ORF">GMORB2_2795</name>
</gene>
<dbReference type="InterPro" id="IPR016169">
    <property type="entry name" value="FAD-bd_PCMH_sub2"/>
</dbReference>
<dbReference type="Gene3D" id="3.30.465.10">
    <property type="match status" value="1"/>
</dbReference>
<dbReference type="InterPro" id="IPR036318">
    <property type="entry name" value="FAD-bd_PCMH-like_sf"/>
</dbReference>
<evidence type="ECO:0000256" key="6">
    <source>
        <dbReference type="SAM" id="SignalP"/>
    </source>
</evidence>
<evidence type="ECO:0000256" key="3">
    <source>
        <dbReference type="ARBA" id="ARBA00022630"/>
    </source>
</evidence>
<comment type="similarity">
    <text evidence="2">Belongs to the oxygen-dependent FAD-linked oxidoreductase family.</text>
</comment>
<dbReference type="InterPro" id="IPR006094">
    <property type="entry name" value="Oxid_FAD_bind_N"/>
</dbReference>
<dbReference type="PANTHER" id="PTHR42973">
    <property type="entry name" value="BINDING OXIDOREDUCTASE, PUTATIVE (AFU_ORTHOLOGUE AFUA_1G17690)-RELATED"/>
    <property type="match status" value="1"/>
</dbReference>
<keyword evidence="4" id="KW-0274">FAD</keyword>
<accession>A0A9P4YSE7</accession>
<dbReference type="InterPro" id="IPR050416">
    <property type="entry name" value="FAD-linked_Oxidoreductase"/>
</dbReference>
<organism evidence="8 9">
    <name type="scientific">Geosmithia morbida</name>
    <dbReference type="NCBI Taxonomy" id="1094350"/>
    <lineage>
        <taxon>Eukaryota</taxon>
        <taxon>Fungi</taxon>
        <taxon>Dikarya</taxon>
        <taxon>Ascomycota</taxon>
        <taxon>Pezizomycotina</taxon>
        <taxon>Sordariomycetes</taxon>
        <taxon>Hypocreomycetidae</taxon>
        <taxon>Hypocreales</taxon>
        <taxon>Bionectriaceae</taxon>
        <taxon>Geosmithia</taxon>
    </lineage>
</organism>
<evidence type="ECO:0000256" key="5">
    <source>
        <dbReference type="ARBA" id="ARBA00023002"/>
    </source>
</evidence>
<dbReference type="PANTHER" id="PTHR42973:SF39">
    <property type="entry name" value="FAD-BINDING PCMH-TYPE DOMAIN-CONTAINING PROTEIN"/>
    <property type="match status" value="1"/>
</dbReference>
<dbReference type="AlphaFoldDB" id="A0A9P4YSE7"/>
<protein>
    <submittedName>
        <fullName evidence="8">FAD/FMN-containing dehydrogenase</fullName>
    </submittedName>
</protein>
<comment type="cofactor">
    <cofactor evidence="1">
        <name>FAD</name>
        <dbReference type="ChEBI" id="CHEBI:57692"/>
    </cofactor>
</comment>
<evidence type="ECO:0000256" key="4">
    <source>
        <dbReference type="ARBA" id="ARBA00022827"/>
    </source>
</evidence>
<dbReference type="OrthoDB" id="415825at2759"/>
<dbReference type="InterPro" id="IPR016166">
    <property type="entry name" value="FAD-bd_PCMH"/>
</dbReference>
<dbReference type="RefSeq" id="XP_035319443.1">
    <property type="nucleotide sequence ID" value="XM_035464773.1"/>
</dbReference>
<evidence type="ECO:0000259" key="7">
    <source>
        <dbReference type="PROSITE" id="PS51387"/>
    </source>
</evidence>
<dbReference type="Pfam" id="PF01565">
    <property type="entry name" value="FAD_binding_4"/>
    <property type="match status" value="1"/>
</dbReference>
<dbReference type="GO" id="GO:0071949">
    <property type="term" value="F:FAD binding"/>
    <property type="evidence" value="ECO:0007669"/>
    <property type="project" value="InterPro"/>
</dbReference>
<sequence>MVRLSFAGAALSLMSASLAAPTRRADVVTCLQNAGVPTDLINSDEWTRDGTAYNLRMPIHPAAIAVPETQDHIVAAVRCGAQNGVAVSAKGGGHSYTSLGFGGEDGHLVLEMDRMYNVSLDTATGVAKVQPGTRLGHLATELFNQGKRGLSHGTCPGVGAVGHSLHGGYGMVSHKHGLALDWIAGATVVLANGTVAHCSLTENADLFWAIRGAGASFGVVAELEYNTFEVPAQLTVFSATLALTTTNAAQALVDIQDFGQTMPPELSLQTTVGRDSYSLGGSFIGTEAGLRTALQPLVEKTGASLSYVETMDWTGYIEHFAGVEEVDITTSAYSAHDNFYASSMTLPEVTLSQFQAFADFVADASQTGDSSHSWFLQMDAIGGSTSAVSAVGNDATAYPHRDKVLLFQLYDFMADSSRPYSDSGFAFVDGVRDSITGSLSAGDWGMYVNYADSRLSADEAQALYWGSNLPRLQELKAVYDPGNLFRNPQSVQPATA</sequence>
<name>A0A9P4YSE7_9HYPO</name>
<dbReference type="Gene3D" id="3.40.462.20">
    <property type="match status" value="1"/>
</dbReference>
<dbReference type="EMBL" id="JAANYQ010000015">
    <property type="protein sequence ID" value="KAF4120791.1"/>
    <property type="molecule type" value="Genomic_DNA"/>
</dbReference>
<proteinExistence type="inferred from homology"/>
<keyword evidence="3" id="KW-0285">Flavoprotein</keyword>
<evidence type="ECO:0000256" key="2">
    <source>
        <dbReference type="ARBA" id="ARBA00005466"/>
    </source>
</evidence>
<dbReference type="InterPro" id="IPR012951">
    <property type="entry name" value="BBE"/>
</dbReference>
<keyword evidence="6" id="KW-0732">Signal</keyword>
<dbReference type="SUPFAM" id="SSF56176">
    <property type="entry name" value="FAD-binding/transporter-associated domain-like"/>
    <property type="match status" value="1"/>
</dbReference>
<reference evidence="8" key="1">
    <citation type="submission" date="2020-03" db="EMBL/GenBank/DDBJ databases">
        <title>Site-based positive gene gene selection in Geosmithia morbida across the United States reveals a broad range of putative effectors and factors for local host and environmental adapation.</title>
        <authorList>
            <person name="Onufrak A."/>
            <person name="Murdoch R.W."/>
            <person name="Gazis R."/>
            <person name="Huff M."/>
            <person name="Staton M."/>
            <person name="Klingeman W."/>
            <person name="Hadziabdic D."/>
        </authorList>
    </citation>
    <scope>NUCLEOTIDE SEQUENCE</scope>
    <source>
        <strain evidence="8">1262</strain>
    </source>
</reference>
<dbReference type="Proteomes" id="UP000749293">
    <property type="component" value="Unassembled WGS sequence"/>
</dbReference>